<reference evidence="4" key="1">
    <citation type="journal article" date="2019" name="Int. J. Syst. Evol. Microbiol.">
        <title>The Global Catalogue of Microorganisms (GCM) 10K type strain sequencing project: providing services to taxonomists for standard genome sequencing and annotation.</title>
        <authorList>
            <consortium name="The Broad Institute Genomics Platform"/>
            <consortium name="The Broad Institute Genome Sequencing Center for Infectious Disease"/>
            <person name="Wu L."/>
            <person name="Ma J."/>
        </authorList>
    </citation>
    <scope>NUCLEOTIDE SEQUENCE [LARGE SCALE GENOMIC DNA]</scope>
    <source>
        <strain evidence="4">JCM 4087</strain>
    </source>
</reference>
<keyword evidence="4" id="KW-1185">Reference proteome</keyword>
<dbReference type="InterPro" id="IPR001296">
    <property type="entry name" value="Glyco_trans_1"/>
</dbReference>
<evidence type="ECO:0000313" key="3">
    <source>
        <dbReference type="EMBL" id="MFC5864805.1"/>
    </source>
</evidence>
<evidence type="ECO:0000313" key="4">
    <source>
        <dbReference type="Proteomes" id="UP001596091"/>
    </source>
</evidence>
<dbReference type="EC" id="2.4.-.-" evidence="3"/>
<protein>
    <submittedName>
        <fullName evidence="3">Glycosyltransferase</fullName>
        <ecNumber evidence="3">2.4.-.-</ecNumber>
    </submittedName>
</protein>
<dbReference type="Pfam" id="PF13439">
    <property type="entry name" value="Glyco_transf_4"/>
    <property type="match status" value="1"/>
</dbReference>
<dbReference type="Pfam" id="PF00534">
    <property type="entry name" value="Glycos_transf_1"/>
    <property type="match status" value="1"/>
</dbReference>
<dbReference type="PANTHER" id="PTHR12526">
    <property type="entry name" value="GLYCOSYLTRANSFERASE"/>
    <property type="match status" value="1"/>
</dbReference>
<keyword evidence="3" id="KW-0328">Glycosyltransferase</keyword>
<dbReference type="EMBL" id="JBHSPH010000010">
    <property type="protein sequence ID" value="MFC5864805.1"/>
    <property type="molecule type" value="Genomic_DNA"/>
</dbReference>
<organism evidence="3 4">
    <name type="scientific">Acidicapsa dinghuensis</name>
    <dbReference type="NCBI Taxonomy" id="2218256"/>
    <lineage>
        <taxon>Bacteria</taxon>
        <taxon>Pseudomonadati</taxon>
        <taxon>Acidobacteriota</taxon>
        <taxon>Terriglobia</taxon>
        <taxon>Terriglobales</taxon>
        <taxon>Acidobacteriaceae</taxon>
        <taxon>Acidicapsa</taxon>
    </lineage>
</organism>
<dbReference type="PANTHER" id="PTHR12526:SF630">
    <property type="entry name" value="GLYCOSYLTRANSFERASE"/>
    <property type="match status" value="1"/>
</dbReference>
<evidence type="ECO:0000259" key="2">
    <source>
        <dbReference type="Pfam" id="PF13439"/>
    </source>
</evidence>
<sequence>MRILYVLTSLGIGGAEKQVIDLAARMSEQGHKVSFLILKHSVEEWPVKGPVLRLNLAKTAASLLRGLRFARSFLALIRPDIVHSHTYPANLFARLLLIKRFKEFSRPGLVNTIHNVYEGGWHRMLLYRLTNRWVDRITAVSTAAAERFIHLHAVPAVKITVLTNGIDTDHFNPDRAQRRRVRNQMLVDKEFVWIAVGRIAPAKDYPNLLRAFHLLQQAKPETQLWIAGEGNPASLAIDSDLQNNPAIRWLGLRYDIAELLDAADGFVLSSAWEGLPIALAEAMAMAKTVVATDVGGVRELVGDAGFLVPPRNSEALKDTMQKAMSTPVERRRFLEAAARSRIRQSFSLQSKVSEWEKLYGQILEGRHA</sequence>
<dbReference type="SUPFAM" id="SSF53756">
    <property type="entry name" value="UDP-Glycosyltransferase/glycogen phosphorylase"/>
    <property type="match status" value="1"/>
</dbReference>
<gene>
    <name evidence="3" type="ORF">ACFPT7_21030</name>
</gene>
<accession>A0ABW1ENC1</accession>
<proteinExistence type="predicted"/>
<comment type="caution">
    <text evidence="3">The sequence shown here is derived from an EMBL/GenBank/DDBJ whole genome shotgun (WGS) entry which is preliminary data.</text>
</comment>
<keyword evidence="3" id="KW-0808">Transferase</keyword>
<dbReference type="GO" id="GO:0016757">
    <property type="term" value="F:glycosyltransferase activity"/>
    <property type="evidence" value="ECO:0007669"/>
    <property type="project" value="UniProtKB-KW"/>
</dbReference>
<dbReference type="RefSeq" id="WP_263332510.1">
    <property type="nucleotide sequence ID" value="NZ_JAGSYH010000001.1"/>
</dbReference>
<dbReference type="Gene3D" id="3.40.50.2000">
    <property type="entry name" value="Glycogen Phosphorylase B"/>
    <property type="match status" value="2"/>
</dbReference>
<feature type="domain" description="Glycosyltransferase subfamily 4-like N-terminal" evidence="2">
    <location>
        <begin position="12"/>
        <end position="169"/>
    </location>
</feature>
<name>A0ABW1ENC1_9BACT</name>
<dbReference type="InterPro" id="IPR028098">
    <property type="entry name" value="Glyco_trans_4-like_N"/>
</dbReference>
<feature type="domain" description="Glycosyl transferase family 1" evidence="1">
    <location>
        <begin position="186"/>
        <end position="338"/>
    </location>
</feature>
<evidence type="ECO:0000259" key="1">
    <source>
        <dbReference type="Pfam" id="PF00534"/>
    </source>
</evidence>
<dbReference type="Proteomes" id="UP001596091">
    <property type="component" value="Unassembled WGS sequence"/>
</dbReference>